<dbReference type="RefSeq" id="WP_059033733.1">
    <property type="nucleotide sequence ID" value="NZ_BSDN01000007.1"/>
</dbReference>
<keyword evidence="2" id="KW-1185">Reference proteome</keyword>
<name>A0A0U9HPG8_9FIRM</name>
<proteinExistence type="predicted"/>
<evidence type="ECO:0000313" key="1">
    <source>
        <dbReference type="EMBL" id="GAQ26015.1"/>
    </source>
</evidence>
<evidence type="ECO:0000313" key="2">
    <source>
        <dbReference type="Proteomes" id="UP000062160"/>
    </source>
</evidence>
<dbReference type="Proteomes" id="UP000062160">
    <property type="component" value="Unassembled WGS sequence"/>
</dbReference>
<dbReference type="EMBL" id="DF977003">
    <property type="protein sequence ID" value="GAQ26015.1"/>
    <property type="molecule type" value="Genomic_DNA"/>
</dbReference>
<organism evidence="1">
    <name type="scientific">Tepidanaerobacter syntrophicus</name>
    <dbReference type="NCBI Taxonomy" id="224999"/>
    <lineage>
        <taxon>Bacteria</taxon>
        <taxon>Bacillati</taxon>
        <taxon>Bacillota</taxon>
        <taxon>Clostridia</taxon>
        <taxon>Thermosediminibacterales</taxon>
        <taxon>Tepidanaerobacteraceae</taxon>
        <taxon>Tepidanaerobacter</taxon>
    </lineage>
</organism>
<sequence length="74" mass="8443">MKCEKINNCPFYQQKMPIDSGLGAIYRRNYCETDKTKCARFMVASTLGPSYVPIDLYPNMVDRAKQIISENSQG</sequence>
<dbReference type="OrthoDB" id="6198376at2"/>
<accession>A0A0U9HPG8</accession>
<reference evidence="1" key="1">
    <citation type="journal article" date="2016" name="Genome Announc.">
        <title>Draft Genome Sequence of the Syntrophic Lactate-Degrading Bacterium Tepidanaerobacter syntrophicus JLT.</title>
        <authorList>
            <person name="Matsuura N."/>
            <person name="Ohashi A."/>
            <person name="Tourlousse D.M."/>
            <person name="Sekiguchi Y."/>
        </authorList>
    </citation>
    <scope>NUCLEOTIDE SEQUENCE [LARGE SCALE GENOMIC DNA]</scope>
    <source>
        <strain evidence="1">JL</strain>
    </source>
</reference>
<dbReference type="AlphaFoldDB" id="A0A0U9HPG8"/>
<protein>
    <submittedName>
        <fullName evidence="1">Uncharacterized protein</fullName>
    </submittedName>
</protein>
<gene>
    <name evidence="1" type="ORF">TSYNT_9269</name>
</gene>